<feature type="domain" description="Peptidase M20 dimerisation" evidence="3">
    <location>
        <begin position="177"/>
        <end position="268"/>
    </location>
</feature>
<keyword evidence="2" id="KW-0862">Zinc</keyword>
<dbReference type="HOGENOM" id="CLU_021802_6_0_9"/>
<accession>C0CN63</accession>
<dbReference type="PANTHER" id="PTHR42994:SF2">
    <property type="entry name" value="PEPTIDASE"/>
    <property type="match status" value="1"/>
</dbReference>
<dbReference type="InterPro" id="IPR011650">
    <property type="entry name" value="Peptidase_M20_dimer"/>
</dbReference>
<dbReference type="RefSeq" id="WP_005949550.1">
    <property type="nucleotide sequence ID" value="NZ_CP136423.1"/>
</dbReference>
<name>C0CN63_BLAHS</name>
<dbReference type="Pfam" id="PF07687">
    <property type="entry name" value="M20_dimer"/>
    <property type="match status" value="1"/>
</dbReference>
<dbReference type="PANTHER" id="PTHR42994">
    <property type="entry name" value="PEPTIDASE T"/>
    <property type="match status" value="1"/>
</dbReference>
<dbReference type="Proteomes" id="UP000003100">
    <property type="component" value="Unassembled WGS sequence"/>
</dbReference>
<dbReference type="PATRIC" id="fig|476272.21.peg.1733"/>
<sequence length="374" mass="40990">MEQIVRDFLEMVKIGAASGDERKIADYMKSHLEALGCEVFEDDAGAKVGGNAGNVFAYFPGEIEGCLLLSAHMDRVSNGYEIRPSIVDGEIVSDGTTILAADDVSGLAVILDAVRRIKAGGKRHVTLEIVLSICEENGILGARLMDLSRLRSQMGYIMDTTGPLGQLDIKRPYKAMIDVEVLGKRAHGGSPEKGINAIAATCQMLTGIREGRLDFESTSNIGVIHGGPKEPGTVCDRVLVRCEARSVQQEKLMNYLRYFENYCREHIKGTGAELRFQYEIQHGNVCFCEDDEVVKLAAEELKQMGVEPQLSLTMEGCDGNIFCAHGIPCISVGMGNSNAHALNEKVNVEQLIQSGELTERLILSYSQKRELREM</sequence>
<dbReference type="GeneID" id="86821064"/>
<dbReference type="Gene3D" id="3.40.630.10">
    <property type="entry name" value="Zn peptidases"/>
    <property type="match status" value="1"/>
</dbReference>
<keyword evidence="5" id="KW-1185">Reference proteome</keyword>
<dbReference type="AlphaFoldDB" id="C0CN63"/>
<dbReference type="EMBL" id="ACBZ01000124">
    <property type="protein sequence ID" value="EEG48773.1"/>
    <property type="molecule type" value="Genomic_DNA"/>
</dbReference>
<dbReference type="Pfam" id="PF01546">
    <property type="entry name" value="Peptidase_M20"/>
    <property type="match status" value="1"/>
</dbReference>
<gene>
    <name evidence="4" type="ORF">RUMHYD_02301</name>
</gene>
<dbReference type="InterPro" id="IPR036264">
    <property type="entry name" value="Bact_exopeptidase_dim_dom"/>
</dbReference>
<evidence type="ECO:0000259" key="3">
    <source>
        <dbReference type="Pfam" id="PF07687"/>
    </source>
</evidence>
<dbReference type="GO" id="GO:0016787">
    <property type="term" value="F:hydrolase activity"/>
    <property type="evidence" value="ECO:0007669"/>
    <property type="project" value="InterPro"/>
</dbReference>
<comment type="caution">
    <text evidence="4">The sequence shown here is derived from an EMBL/GenBank/DDBJ whole genome shotgun (WGS) entry which is preliminary data.</text>
</comment>
<proteinExistence type="predicted"/>
<evidence type="ECO:0000256" key="1">
    <source>
        <dbReference type="ARBA" id="ARBA00001947"/>
    </source>
</evidence>
<evidence type="ECO:0000313" key="5">
    <source>
        <dbReference type="Proteomes" id="UP000003100"/>
    </source>
</evidence>
<protein>
    <recommendedName>
        <fullName evidence="3">Peptidase M20 dimerisation domain-containing protein</fullName>
    </recommendedName>
</protein>
<dbReference type="SUPFAM" id="SSF55031">
    <property type="entry name" value="Bacterial exopeptidase dimerisation domain"/>
    <property type="match status" value="1"/>
</dbReference>
<reference evidence="4 5" key="1">
    <citation type="submission" date="2009-01" db="EMBL/GenBank/DDBJ databases">
        <authorList>
            <person name="Fulton L."/>
            <person name="Clifton S."/>
            <person name="Fulton B."/>
            <person name="Xu J."/>
            <person name="Minx P."/>
            <person name="Pepin K.H."/>
            <person name="Johnson M."/>
            <person name="Bhonagiri V."/>
            <person name="Nash W.E."/>
            <person name="Mardis E.R."/>
            <person name="Wilson R.K."/>
        </authorList>
    </citation>
    <scope>NUCLEOTIDE SEQUENCE [LARGE SCALE GENOMIC DNA]</scope>
    <source>
        <strain evidence="5">DSM 10507 / JCM 14656 / S5a33</strain>
    </source>
</reference>
<dbReference type="SUPFAM" id="SSF53187">
    <property type="entry name" value="Zn-dependent exopeptidases"/>
    <property type="match status" value="1"/>
</dbReference>
<dbReference type="Gene3D" id="3.30.70.360">
    <property type="match status" value="1"/>
</dbReference>
<dbReference type="eggNOG" id="COG2195">
    <property type="taxonomic scope" value="Bacteria"/>
</dbReference>
<reference evidence="4 5" key="2">
    <citation type="submission" date="2009-02" db="EMBL/GenBank/DDBJ databases">
        <title>Draft genome sequence of Blautia hydrogenotrophica DSM 10507 (Ruminococcus hydrogenotrophicus DSM 10507).</title>
        <authorList>
            <person name="Sudarsanam P."/>
            <person name="Ley R."/>
            <person name="Guruge J."/>
            <person name="Turnbaugh P.J."/>
            <person name="Mahowald M."/>
            <person name="Liep D."/>
            <person name="Gordon J."/>
        </authorList>
    </citation>
    <scope>NUCLEOTIDE SEQUENCE [LARGE SCALE GENOMIC DNA]</scope>
    <source>
        <strain evidence="5">DSM 10507 / JCM 14656 / S5a33</strain>
    </source>
</reference>
<organism evidence="4 5">
    <name type="scientific">Blautia hydrogenotrophica (strain DSM 10507 / JCM 14656 / S5a33)</name>
    <name type="common">Ruminococcus hydrogenotrophicus</name>
    <dbReference type="NCBI Taxonomy" id="476272"/>
    <lineage>
        <taxon>Bacteria</taxon>
        <taxon>Bacillati</taxon>
        <taxon>Bacillota</taxon>
        <taxon>Clostridia</taxon>
        <taxon>Lachnospirales</taxon>
        <taxon>Lachnospiraceae</taxon>
        <taxon>Blautia</taxon>
    </lineage>
</organism>
<dbReference type="InterPro" id="IPR002933">
    <property type="entry name" value="Peptidase_M20"/>
</dbReference>
<evidence type="ECO:0000256" key="2">
    <source>
        <dbReference type="ARBA" id="ARBA00022833"/>
    </source>
</evidence>
<comment type="cofactor">
    <cofactor evidence="1">
        <name>Zn(2+)</name>
        <dbReference type="ChEBI" id="CHEBI:29105"/>
    </cofactor>
</comment>
<evidence type="ECO:0000313" key="4">
    <source>
        <dbReference type="EMBL" id="EEG48773.1"/>
    </source>
</evidence>